<accession>X6P7Z4</accession>
<dbReference type="GO" id="GO:0008270">
    <property type="term" value="F:zinc ion binding"/>
    <property type="evidence" value="ECO:0007669"/>
    <property type="project" value="InterPro"/>
</dbReference>
<organism evidence="3 4">
    <name type="scientific">Reticulomyxa filosa</name>
    <dbReference type="NCBI Taxonomy" id="46433"/>
    <lineage>
        <taxon>Eukaryota</taxon>
        <taxon>Sar</taxon>
        <taxon>Rhizaria</taxon>
        <taxon>Retaria</taxon>
        <taxon>Foraminifera</taxon>
        <taxon>Monothalamids</taxon>
        <taxon>Reticulomyxidae</taxon>
        <taxon>Reticulomyxa</taxon>
    </lineage>
</organism>
<keyword evidence="2" id="KW-0732">Signal</keyword>
<proteinExistence type="predicted"/>
<gene>
    <name evidence="3" type="ORF">RFI_02440</name>
</gene>
<sequence length="169" mass="19520">MLFFFYVALFFLYTYSEVNIDYQVNRLVNDWQIRQRVKSGELVIVGLMFDMHNIYGYGHGRILVVNINGDHDELSMKQNSLLKEFRYEGGMPVKRLFSYPSQGANGYVESSMYPQEEMRIVILGLNCVMCIALACRVLLCVCVLHCSFALFTIACIASIIWFYAVDVNF</sequence>
<name>X6P7Z4_RETFI</name>
<feature type="chain" id="PRO_5004975997" evidence="2">
    <location>
        <begin position="17"/>
        <end position="169"/>
    </location>
</feature>
<dbReference type="GO" id="GO:0004089">
    <property type="term" value="F:carbonate dehydratase activity"/>
    <property type="evidence" value="ECO:0007669"/>
    <property type="project" value="InterPro"/>
</dbReference>
<feature type="transmembrane region" description="Helical" evidence="1">
    <location>
        <begin position="146"/>
        <end position="164"/>
    </location>
</feature>
<keyword evidence="1" id="KW-1133">Transmembrane helix</keyword>
<evidence type="ECO:0000313" key="4">
    <source>
        <dbReference type="Proteomes" id="UP000023152"/>
    </source>
</evidence>
<comment type="caution">
    <text evidence="3">The sequence shown here is derived from an EMBL/GenBank/DDBJ whole genome shotgun (WGS) entry which is preliminary data.</text>
</comment>
<feature type="signal peptide" evidence="2">
    <location>
        <begin position="1"/>
        <end position="16"/>
    </location>
</feature>
<evidence type="ECO:0000313" key="3">
    <source>
        <dbReference type="EMBL" id="ETO34650.1"/>
    </source>
</evidence>
<keyword evidence="1" id="KW-0812">Transmembrane</keyword>
<dbReference type="AlphaFoldDB" id="X6P7Z4"/>
<keyword evidence="4" id="KW-1185">Reference proteome</keyword>
<dbReference type="SUPFAM" id="SSF53056">
    <property type="entry name" value="beta-carbonic anhydrase, cab"/>
    <property type="match status" value="1"/>
</dbReference>
<feature type="transmembrane region" description="Helical" evidence="1">
    <location>
        <begin position="120"/>
        <end position="139"/>
    </location>
</feature>
<dbReference type="InterPro" id="IPR036874">
    <property type="entry name" value="Carbonic_anhydrase_sf"/>
</dbReference>
<dbReference type="Proteomes" id="UP000023152">
    <property type="component" value="Unassembled WGS sequence"/>
</dbReference>
<dbReference type="EMBL" id="ASPP01002395">
    <property type="protein sequence ID" value="ETO34650.1"/>
    <property type="molecule type" value="Genomic_DNA"/>
</dbReference>
<keyword evidence="1" id="KW-0472">Membrane</keyword>
<reference evidence="3 4" key="1">
    <citation type="journal article" date="2013" name="Curr. Biol.">
        <title>The Genome of the Foraminiferan Reticulomyxa filosa.</title>
        <authorList>
            <person name="Glockner G."/>
            <person name="Hulsmann N."/>
            <person name="Schleicher M."/>
            <person name="Noegel A.A."/>
            <person name="Eichinger L."/>
            <person name="Gallinger C."/>
            <person name="Pawlowski J."/>
            <person name="Sierra R."/>
            <person name="Euteneuer U."/>
            <person name="Pillet L."/>
            <person name="Moustafa A."/>
            <person name="Platzer M."/>
            <person name="Groth M."/>
            <person name="Szafranski K."/>
            <person name="Schliwa M."/>
        </authorList>
    </citation>
    <scope>NUCLEOTIDE SEQUENCE [LARGE SCALE GENOMIC DNA]</scope>
</reference>
<evidence type="ECO:0000256" key="2">
    <source>
        <dbReference type="SAM" id="SignalP"/>
    </source>
</evidence>
<evidence type="ECO:0000256" key="1">
    <source>
        <dbReference type="SAM" id="Phobius"/>
    </source>
</evidence>
<protein>
    <submittedName>
        <fullName evidence="3">Carbonic anhydrase-like protein</fullName>
    </submittedName>
</protein>